<feature type="transmembrane region" description="Helical" evidence="1">
    <location>
        <begin position="46"/>
        <end position="66"/>
    </location>
</feature>
<feature type="domain" description="EamA" evidence="2">
    <location>
        <begin position="160"/>
        <end position="283"/>
    </location>
</feature>
<feature type="transmembrane region" description="Helical" evidence="1">
    <location>
        <begin position="188"/>
        <end position="211"/>
    </location>
</feature>
<feature type="transmembrane region" description="Helical" evidence="1">
    <location>
        <begin position="82"/>
        <end position="102"/>
    </location>
</feature>
<feature type="transmembrane region" description="Helical" evidence="1">
    <location>
        <begin position="245"/>
        <end position="265"/>
    </location>
</feature>
<keyword evidence="4" id="KW-1185">Reference proteome</keyword>
<name>A0A2S3VR51_9PSED</name>
<dbReference type="InterPro" id="IPR037185">
    <property type="entry name" value="EmrE-like"/>
</dbReference>
<feature type="transmembrane region" description="Helical" evidence="1">
    <location>
        <begin position="131"/>
        <end position="149"/>
    </location>
</feature>
<sequence>MRASLALDANSTASRQSAALLVCMAALFLAIHDAMARHLIATLPVVMLIWGRYFLQAVLMSAWGWARSGPAVFSTRHRGLHFLRAQCLVALSVCFIVGLKYVPLAEATALNFLSPLFVLVISRLVLRESVVFSQWAAVAAGLVGVLMIVRPGGELFVPAALLPCSAAFFLSIYQLVTRAASRFDSPATSTIWLGIFAFLIASLALPLFWVTPTLDDLSWMLPMGLAGTIAHWLLASAYQSASPSFLAPFSYIQIVFSVFLGFVLYSTFPSFAALGGVLLISISGLIAIKRYK</sequence>
<keyword evidence="1" id="KW-0812">Transmembrane</keyword>
<feature type="transmembrane region" description="Helical" evidence="1">
    <location>
        <begin position="217"/>
        <end position="238"/>
    </location>
</feature>
<dbReference type="Pfam" id="PF00892">
    <property type="entry name" value="EamA"/>
    <property type="match status" value="2"/>
</dbReference>
<dbReference type="InterPro" id="IPR000620">
    <property type="entry name" value="EamA_dom"/>
</dbReference>
<dbReference type="EMBL" id="MUJK01000003">
    <property type="protein sequence ID" value="POF42435.1"/>
    <property type="molecule type" value="Genomic_DNA"/>
</dbReference>
<dbReference type="OrthoDB" id="6115788at2"/>
<evidence type="ECO:0000259" key="2">
    <source>
        <dbReference type="Pfam" id="PF00892"/>
    </source>
</evidence>
<dbReference type="Proteomes" id="UP000237440">
    <property type="component" value="Unassembled WGS sequence"/>
</dbReference>
<feature type="transmembrane region" description="Helical" evidence="1">
    <location>
        <begin position="155"/>
        <end position="176"/>
    </location>
</feature>
<evidence type="ECO:0000313" key="3">
    <source>
        <dbReference type="EMBL" id="POF42435.1"/>
    </source>
</evidence>
<protein>
    <recommendedName>
        <fullName evidence="2">EamA domain-containing protein</fullName>
    </recommendedName>
</protein>
<reference evidence="4" key="1">
    <citation type="submission" date="2017-02" db="EMBL/GenBank/DDBJ databases">
        <authorList>
            <person name="Furmanczyk E.M."/>
        </authorList>
    </citation>
    <scope>NUCLEOTIDE SEQUENCE [LARGE SCALE GENOMIC DNA]</scope>
    <source>
        <strain evidence="4">AP3_22</strain>
    </source>
</reference>
<organism evidence="3 4">
    <name type="scientific">Pseudomonas laurylsulfativorans</name>
    <dbReference type="NCBI Taxonomy" id="1943631"/>
    <lineage>
        <taxon>Bacteria</taxon>
        <taxon>Pseudomonadati</taxon>
        <taxon>Pseudomonadota</taxon>
        <taxon>Gammaproteobacteria</taxon>
        <taxon>Pseudomonadales</taxon>
        <taxon>Pseudomonadaceae</taxon>
        <taxon>Pseudomonas</taxon>
    </lineage>
</organism>
<dbReference type="AlphaFoldDB" id="A0A2S3VR51"/>
<dbReference type="PANTHER" id="PTHR22911:SF103">
    <property type="entry name" value="BLR2811 PROTEIN"/>
    <property type="match status" value="1"/>
</dbReference>
<gene>
    <name evidence="3" type="ORF">B0D71_13545</name>
</gene>
<proteinExistence type="predicted"/>
<keyword evidence="1" id="KW-0472">Membrane</keyword>
<evidence type="ECO:0000256" key="1">
    <source>
        <dbReference type="SAM" id="Phobius"/>
    </source>
</evidence>
<dbReference type="GO" id="GO:0016020">
    <property type="term" value="C:membrane"/>
    <property type="evidence" value="ECO:0007669"/>
    <property type="project" value="InterPro"/>
</dbReference>
<feature type="transmembrane region" description="Helical" evidence="1">
    <location>
        <begin position="271"/>
        <end position="288"/>
    </location>
</feature>
<feature type="domain" description="EamA" evidence="2">
    <location>
        <begin position="17"/>
        <end position="149"/>
    </location>
</feature>
<keyword evidence="1" id="KW-1133">Transmembrane helix</keyword>
<dbReference type="RefSeq" id="WP_103395226.1">
    <property type="nucleotide sequence ID" value="NZ_MUJK01000003.1"/>
</dbReference>
<evidence type="ECO:0000313" key="4">
    <source>
        <dbReference type="Proteomes" id="UP000237440"/>
    </source>
</evidence>
<dbReference type="PANTHER" id="PTHR22911">
    <property type="entry name" value="ACYL-MALONYL CONDENSING ENZYME-RELATED"/>
    <property type="match status" value="1"/>
</dbReference>
<accession>A0A2S3VR51</accession>
<feature type="transmembrane region" description="Helical" evidence="1">
    <location>
        <begin position="108"/>
        <end position="126"/>
    </location>
</feature>
<dbReference type="SUPFAM" id="SSF103481">
    <property type="entry name" value="Multidrug resistance efflux transporter EmrE"/>
    <property type="match status" value="2"/>
</dbReference>
<comment type="caution">
    <text evidence="3">The sequence shown here is derived from an EMBL/GenBank/DDBJ whole genome shotgun (WGS) entry which is preliminary data.</text>
</comment>